<accession>A0ACD6A0Z4</accession>
<evidence type="ECO:0000313" key="2">
    <source>
        <dbReference type="Proteomes" id="UP001732700"/>
    </source>
</evidence>
<evidence type="ECO:0000313" key="1">
    <source>
        <dbReference type="EnsemblPlants" id="AVESA.00010b.r2.7AG1247490.1.CDS"/>
    </source>
</evidence>
<reference evidence="1" key="1">
    <citation type="submission" date="2021-05" db="EMBL/GenBank/DDBJ databases">
        <authorList>
            <person name="Scholz U."/>
            <person name="Mascher M."/>
            <person name="Fiebig A."/>
        </authorList>
    </citation>
    <scope>NUCLEOTIDE SEQUENCE [LARGE SCALE GENOMIC DNA]</scope>
</reference>
<protein>
    <submittedName>
        <fullName evidence="1">Uncharacterized protein</fullName>
    </submittedName>
</protein>
<organism evidence="1 2">
    <name type="scientific">Avena sativa</name>
    <name type="common">Oat</name>
    <dbReference type="NCBI Taxonomy" id="4498"/>
    <lineage>
        <taxon>Eukaryota</taxon>
        <taxon>Viridiplantae</taxon>
        <taxon>Streptophyta</taxon>
        <taxon>Embryophyta</taxon>
        <taxon>Tracheophyta</taxon>
        <taxon>Spermatophyta</taxon>
        <taxon>Magnoliopsida</taxon>
        <taxon>Liliopsida</taxon>
        <taxon>Poales</taxon>
        <taxon>Poaceae</taxon>
        <taxon>BOP clade</taxon>
        <taxon>Pooideae</taxon>
        <taxon>Poodae</taxon>
        <taxon>Poeae</taxon>
        <taxon>Poeae Chloroplast Group 1 (Aveneae type)</taxon>
        <taxon>Aveninae</taxon>
        <taxon>Avena</taxon>
    </lineage>
</organism>
<dbReference type="Proteomes" id="UP001732700">
    <property type="component" value="Chromosome 7A"/>
</dbReference>
<name>A0ACD6A0Z4_AVESA</name>
<proteinExistence type="predicted"/>
<sequence>MADSRRSPHADDPSCGGGGANYSMTPQESEDTEGYSPAAPPPSVHNSGQPVRSIFVNELPSDGPTIGAASSSAWVSDEGEDAKITDKTAGPFLLGPRSSSSPMGASDSDSDGDGESWIGFGDRAGGEASTSTSSPDAYDYRTVFGDPHSYVEMRDQWCRQHVIPMPEEVEEFHVVALIDVLHVPVRIVNVDISDTVEPYTHNIYESPDALPCVTLLYRPGHYDILY</sequence>
<dbReference type="EnsemblPlants" id="AVESA.00010b.r2.7AG1247490.1">
    <property type="protein sequence ID" value="AVESA.00010b.r2.7AG1247490.1.CDS"/>
    <property type="gene ID" value="AVESA.00010b.r2.7AG1247490"/>
</dbReference>
<keyword evidence="2" id="KW-1185">Reference proteome</keyword>
<reference evidence="1" key="2">
    <citation type="submission" date="2025-09" db="UniProtKB">
        <authorList>
            <consortium name="EnsemblPlants"/>
        </authorList>
    </citation>
    <scope>IDENTIFICATION</scope>
</reference>